<dbReference type="Proteomes" id="UP001478817">
    <property type="component" value="Unassembled WGS sequence"/>
</dbReference>
<keyword evidence="3" id="KW-1185">Reference proteome</keyword>
<evidence type="ECO:0000313" key="2">
    <source>
        <dbReference type="EMBL" id="MEQ2637643.1"/>
    </source>
</evidence>
<evidence type="ECO:0000256" key="1">
    <source>
        <dbReference type="SAM" id="MobiDB-lite"/>
    </source>
</evidence>
<sequence length="114" mass="12267">MSSADGEKCADGSAGAGVDEKPLGAPRGKRPRIRITCVDQLGTCRCHHGHEPGDVFDFDRDRGRMCSMACHVGFPYIDILRYGGTVPGNAPGTAKFCCPEVDTLNVWLAELVEE</sequence>
<proteinExistence type="predicted"/>
<dbReference type="InterPro" id="IPR023811">
    <property type="entry name" value="CHP04076"/>
</dbReference>
<protein>
    <submittedName>
        <fullName evidence="2">TIGR04076 family protein</fullName>
    </submittedName>
</protein>
<comment type="caution">
    <text evidence="2">The sequence shown here is derived from an EMBL/GenBank/DDBJ whole genome shotgun (WGS) entry which is preliminary data.</text>
</comment>
<gene>
    <name evidence="2" type="ORF">AAAT05_04715</name>
</gene>
<reference evidence="2 3" key="1">
    <citation type="submission" date="2024-04" db="EMBL/GenBank/DDBJ databases">
        <title>Human intestinal bacterial collection.</title>
        <authorList>
            <person name="Pauvert C."/>
            <person name="Hitch T.C.A."/>
            <person name="Clavel T."/>
        </authorList>
    </citation>
    <scope>NUCLEOTIDE SEQUENCE [LARGE SCALE GENOMIC DNA]</scope>
    <source>
        <strain evidence="2 3">CLA-AA-H197</strain>
    </source>
</reference>
<accession>A0ABV1IFG9</accession>
<name>A0ABV1IFG9_9ACTN</name>
<organism evidence="2 3">
    <name type="scientific">Paratractidigestivibacter faecalis</name>
    <dbReference type="NCBI Taxonomy" id="2292441"/>
    <lineage>
        <taxon>Bacteria</taxon>
        <taxon>Bacillati</taxon>
        <taxon>Actinomycetota</taxon>
        <taxon>Coriobacteriia</taxon>
        <taxon>Coriobacteriales</taxon>
        <taxon>Atopobiaceae</taxon>
        <taxon>Paratractidigestivibacter</taxon>
    </lineage>
</organism>
<feature type="region of interest" description="Disordered" evidence="1">
    <location>
        <begin position="1"/>
        <end position="29"/>
    </location>
</feature>
<dbReference type="NCBIfam" id="TIGR04076">
    <property type="entry name" value="TIGR04076 family protein"/>
    <property type="match status" value="1"/>
</dbReference>
<dbReference type="EMBL" id="JBBNGS010000007">
    <property type="protein sequence ID" value="MEQ2637643.1"/>
    <property type="molecule type" value="Genomic_DNA"/>
</dbReference>
<evidence type="ECO:0000313" key="3">
    <source>
        <dbReference type="Proteomes" id="UP001478817"/>
    </source>
</evidence>
<feature type="compositionally biased region" description="Basic and acidic residues" evidence="1">
    <location>
        <begin position="1"/>
        <end position="10"/>
    </location>
</feature>
<dbReference type="RefSeq" id="WP_349182208.1">
    <property type="nucleotide sequence ID" value="NZ_JBBNGS010000007.1"/>
</dbReference>